<dbReference type="RefSeq" id="XP_073786083.1">
    <property type="nucleotide sequence ID" value="XM_073929982.1"/>
</dbReference>
<dbReference type="Proteomes" id="UP000000437">
    <property type="component" value="Chromosome 18"/>
</dbReference>
<reference evidence="2" key="1">
    <citation type="submission" date="2025-08" db="UniProtKB">
        <authorList>
            <consortium name="RefSeq"/>
        </authorList>
    </citation>
    <scope>IDENTIFICATION</scope>
    <source>
        <strain evidence="2">Tuebingen</strain>
        <tissue evidence="2">Fibroblasts and whole tissue</tissue>
    </source>
</reference>
<accession>A0AC58HVT0</accession>
<protein>
    <submittedName>
        <fullName evidence="2">Uncharacterized protein C15orf39 homolog isoform X1</fullName>
    </submittedName>
</protein>
<sequence>MRYDLAESRWSSESKMSNKQGLGCINPLIQSSMEGTMGTVVPAGLPKADSLPHYSHDKALPISRAYFSYALSGQDALDFPSPWGHSKSCVRNGPSPGIHSSTSDGSFTIPAVYRPDKLPFPVDAGNGRCSGPQELAAKQRLAYYASSPRQHSPRAARVVSPVAIPNGHIRGSDAERCVGLAIPKPVYSHSPCCTERGCTAGHNYGMEHGPHRMSPHIYDEDWAAHYSRLAYLHKKGQEALAQQRGLQLEHGVEGIKDGKTGGYNTGSNGPRRPLPVMEPSYTYNAPHPFISATPEYCHRAPVPPQMYKGYPHAYDPRTLAHPEVSSKVYQGRSPISKYTPVPPCPNIYYPQSHPETYRTNSSALTNEHGQRHHMGQFHSPRTDLISPPCSAVPTHHPLISKYSSYHPYGVHLTTNQAPTNEQTHPPFPVDQSERPLDFSTRRVQTPDSPRELCKTYGTSGAFHPTLSHNRCLSNTPTTEHSEVPGSFTGSSKEFPMKSNEEVMAFRHCISNSPDNGILAKRPIEEPETDIASKKQKTYSVHQLSEDEPHSPSSPPMPVINKVFSLAPYKVYLEATGMLSSSGDSKSPKPQPEMVQPKQEADIENCNIQPNSGENSLRLKQKTQTLPANRDDPVETPDAIKIKTEEMDEGDPSSQSEIKETVSEEVNHQEHVSVLKEERVELDTKLSGSLSCKVVVKSDYEEESNPPSVENHELSTCKTGNAVTDSKECTPVPTTPPAPPPLTKFSLTRIPPHCLKLSSFKIVIPEVLRSPKTQLVEVPQSPMESRKPIITSSKHARYQFMELHQSLCRLLHCNVTQTPCQVLRDWLCKLDVCESGKAQKVSCLLGSKMREVWLKGDEMEVALQRVVRQLQMYIDISECPFPHVMRAGAVFVPMLVVKEVLFPQVQGTYIDQVLQEHRVELRPTTLSEERQLTQLHRKAFSSKLRRLLSLKHLPDIYPDVLNLLYYANVCKFLGAETSLTVKRESTDSTDESTSCVNEAEEFNLESSTTLTPQTTLVEQTYCLKTKKKSRVKISSKRTFLDHSSSSEEDESSAGPRRWSVISSVRNRDQWEITNQWEISSCSHTEPHVEVMIEDESQDHEPWGRPLTSDDLTSGEETESTSSKSSRRSSMVLKLRKVVYKEAHGGRIAHYQKVTDSSSGFTKGDRKGKGKSSRNKRHHTDRDFSFRSYTQNRSYLSKKRCRWVLRSAVQSAHLENIYPDLVGKRIRHLYEENDKSEVWYRGVVLRIHEPHSNPLKTVFEVKYDSEPEWQYYLELLVDYKKGWLKVED</sequence>
<gene>
    <name evidence="2" type="primary">si:dkey-73n10.1</name>
</gene>
<organism evidence="1 2">
    <name type="scientific">Danio rerio</name>
    <name type="common">Zebrafish</name>
    <name type="synonym">Brachydanio rerio</name>
    <dbReference type="NCBI Taxonomy" id="7955"/>
    <lineage>
        <taxon>Eukaryota</taxon>
        <taxon>Metazoa</taxon>
        <taxon>Chordata</taxon>
        <taxon>Craniata</taxon>
        <taxon>Vertebrata</taxon>
        <taxon>Euteleostomi</taxon>
        <taxon>Actinopterygii</taxon>
        <taxon>Neopterygii</taxon>
        <taxon>Teleostei</taxon>
        <taxon>Ostariophysi</taxon>
        <taxon>Cypriniformes</taxon>
        <taxon>Danionidae</taxon>
        <taxon>Danioninae</taxon>
        <taxon>Danio</taxon>
    </lineage>
</organism>
<proteinExistence type="predicted"/>
<name>A0AC58HVT0_DANRE</name>
<keyword evidence="1" id="KW-1185">Reference proteome</keyword>
<evidence type="ECO:0000313" key="1">
    <source>
        <dbReference type="Proteomes" id="UP000000437"/>
    </source>
</evidence>
<evidence type="ECO:0000313" key="2">
    <source>
        <dbReference type="RefSeq" id="XP_073786083.1"/>
    </source>
</evidence>